<dbReference type="GO" id="GO:0006629">
    <property type="term" value="P:lipid metabolic process"/>
    <property type="evidence" value="ECO:0007669"/>
    <property type="project" value="InterPro"/>
</dbReference>
<proteinExistence type="predicted"/>
<dbReference type="PANTHER" id="PTHR13593:SF149">
    <property type="entry name" value="PHOSPHATIDYLINOSITOL-SPECIFIC PHOSPHOLIPASE C X DOMAIN CONTAINING, ISOFORM A"/>
    <property type="match status" value="1"/>
</dbReference>
<dbReference type="AlphaFoldDB" id="E9FQM8"/>
<dbReference type="PANTHER" id="PTHR13593">
    <property type="match status" value="1"/>
</dbReference>
<dbReference type="Gene3D" id="3.20.20.190">
    <property type="entry name" value="Phosphatidylinositol (PI) phosphodiesterase"/>
    <property type="match status" value="1"/>
</dbReference>
<gene>
    <name evidence="1" type="ORF">DAPPUDRAFT_309733</name>
</gene>
<protein>
    <recommendedName>
        <fullName evidence="3">Phosphatidylinositol-specific phospholipase C X domain-containing protein</fullName>
    </recommendedName>
</protein>
<dbReference type="EMBL" id="GL732523">
    <property type="protein sequence ID" value="EFX90338.1"/>
    <property type="molecule type" value="Genomic_DNA"/>
</dbReference>
<dbReference type="OMA" id="PRFNWTS"/>
<evidence type="ECO:0008006" key="3">
    <source>
        <dbReference type="Google" id="ProtNLM"/>
    </source>
</evidence>
<evidence type="ECO:0000313" key="2">
    <source>
        <dbReference type="Proteomes" id="UP000000305"/>
    </source>
</evidence>
<dbReference type="GO" id="GO:0008081">
    <property type="term" value="F:phosphoric diester hydrolase activity"/>
    <property type="evidence" value="ECO:0000318"/>
    <property type="project" value="GO_Central"/>
</dbReference>
<dbReference type="Proteomes" id="UP000000305">
    <property type="component" value="Unassembled WGS sequence"/>
</dbReference>
<dbReference type="OrthoDB" id="1046782at2759"/>
<dbReference type="InterPro" id="IPR017946">
    <property type="entry name" value="PLC-like_Pdiesterase_TIM-brl"/>
</dbReference>
<keyword evidence="2" id="KW-1185">Reference proteome</keyword>
<dbReference type="eggNOG" id="KOG4306">
    <property type="taxonomic scope" value="Eukaryota"/>
</dbReference>
<accession>E9FQM8</accession>
<reference evidence="1 2" key="1">
    <citation type="journal article" date="2011" name="Science">
        <title>The ecoresponsive genome of Daphnia pulex.</title>
        <authorList>
            <person name="Colbourne J.K."/>
            <person name="Pfrender M.E."/>
            <person name="Gilbert D."/>
            <person name="Thomas W.K."/>
            <person name="Tucker A."/>
            <person name="Oakley T.H."/>
            <person name="Tokishita S."/>
            <person name="Aerts A."/>
            <person name="Arnold G.J."/>
            <person name="Basu M.K."/>
            <person name="Bauer D.J."/>
            <person name="Caceres C.E."/>
            <person name="Carmel L."/>
            <person name="Casola C."/>
            <person name="Choi J.H."/>
            <person name="Detter J.C."/>
            <person name="Dong Q."/>
            <person name="Dusheyko S."/>
            <person name="Eads B.D."/>
            <person name="Frohlich T."/>
            <person name="Geiler-Samerotte K.A."/>
            <person name="Gerlach D."/>
            <person name="Hatcher P."/>
            <person name="Jogdeo S."/>
            <person name="Krijgsveld J."/>
            <person name="Kriventseva E.V."/>
            <person name="Kultz D."/>
            <person name="Laforsch C."/>
            <person name="Lindquist E."/>
            <person name="Lopez J."/>
            <person name="Manak J.R."/>
            <person name="Muller J."/>
            <person name="Pangilinan J."/>
            <person name="Patwardhan R.P."/>
            <person name="Pitluck S."/>
            <person name="Pritham E.J."/>
            <person name="Rechtsteiner A."/>
            <person name="Rho M."/>
            <person name="Rogozin I.B."/>
            <person name="Sakarya O."/>
            <person name="Salamov A."/>
            <person name="Schaack S."/>
            <person name="Shapiro H."/>
            <person name="Shiga Y."/>
            <person name="Skalitzky C."/>
            <person name="Smith Z."/>
            <person name="Souvorov A."/>
            <person name="Sung W."/>
            <person name="Tang Z."/>
            <person name="Tsuchiya D."/>
            <person name="Tu H."/>
            <person name="Vos H."/>
            <person name="Wang M."/>
            <person name="Wolf Y.I."/>
            <person name="Yamagata H."/>
            <person name="Yamada T."/>
            <person name="Ye Y."/>
            <person name="Shaw J.R."/>
            <person name="Andrews J."/>
            <person name="Crease T.J."/>
            <person name="Tang H."/>
            <person name="Lucas S.M."/>
            <person name="Robertson H.M."/>
            <person name="Bork P."/>
            <person name="Koonin E.V."/>
            <person name="Zdobnov E.M."/>
            <person name="Grigoriev I.V."/>
            <person name="Lynch M."/>
            <person name="Boore J.L."/>
        </authorList>
    </citation>
    <scope>NUCLEOTIDE SEQUENCE [LARGE SCALE GENOMIC DNA]</scope>
</reference>
<dbReference type="InParanoid" id="E9FQM8"/>
<dbReference type="InterPro" id="IPR051057">
    <property type="entry name" value="PI-PLC_domain"/>
</dbReference>
<evidence type="ECO:0000313" key="1">
    <source>
        <dbReference type="EMBL" id="EFX90338.1"/>
    </source>
</evidence>
<sequence>MPNLSVGVGSLARVVDGQIQERQLEISWWSIDGGYQEGDQIVLYQYVSETSFCQSMGSAVIEQTTIDAEMANASWVRLNSSMPHWVAGDLIDERCQYYWAAYVRLGGQIVACNCLRARPNWMADLKDSGISAAKLRELYLPGTHDAAAYERYAGLSSDQINTKYAITQDEDLFHQLSFGVRYLDMRIIFSPNLPNADVRFYTHHGSYILRPLVNDTALVREFISRTEEIVIFDIHGVDNLDQEPGAHQELQDLLYQEFGQWMAPADMTWEATLNDFWSSGKRLIVTYNDPNQVGAPYFWPAVKHQWGNVNTVQDLESYLTGVMENATQGQLEFAWSAMSELTPNSLDVMTDRLDGLRNAADLVNRNVTNWFRDRWSELATIVSLDFFLGGNIVDLAIAENQRRYP</sequence>
<organism evidence="1 2">
    <name type="scientific">Daphnia pulex</name>
    <name type="common">Water flea</name>
    <dbReference type="NCBI Taxonomy" id="6669"/>
    <lineage>
        <taxon>Eukaryota</taxon>
        <taxon>Metazoa</taxon>
        <taxon>Ecdysozoa</taxon>
        <taxon>Arthropoda</taxon>
        <taxon>Crustacea</taxon>
        <taxon>Branchiopoda</taxon>
        <taxon>Diplostraca</taxon>
        <taxon>Cladocera</taxon>
        <taxon>Anomopoda</taxon>
        <taxon>Daphniidae</taxon>
        <taxon>Daphnia</taxon>
    </lineage>
</organism>
<dbReference type="HOGENOM" id="CLU_039880_1_0_1"/>
<dbReference type="PhylomeDB" id="E9FQM8"/>
<dbReference type="KEGG" id="dpx:DAPPUDRAFT_309733"/>
<name>E9FQM8_DAPPU</name>
<dbReference type="SUPFAM" id="SSF51695">
    <property type="entry name" value="PLC-like phosphodiesterases"/>
    <property type="match status" value="1"/>
</dbReference>